<accession>A0A7X4HDW7</accession>
<feature type="chain" id="PRO_5031398585" evidence="1">
    <location>
        <begin position="25"/>
        <end position="203"/>
    </location>
</feature>
<feature type="domain" description="Ice-binding protein C-terminal" evidence="2">
    <location>
        <begin position="177"/>
        <end position="200"/>
    </location>
</feature>
<dbReference type="RefSeq" id="WP_161073757.1">
    <property type="nucleotide sequence ID" value="NZ_CP086370.1"/>
</dbReference>
<keyword evidence="4" id="KW-1185">Reference proteome</keyword>
<keyword evidence="1" id="KW-0732">Signal</keyword>
<sequence length="203" mass="21429">MSKRFMSRTAVAAAALLLAGSAAATTLTSKLSVDNGFIAYISTSDTVTGTEFSRGADWGTTITGTANLVNGVTYYLHIYAYDDNASPTDAAGLLGQFNLGDDKHLFSNASTVLTTNTVNWKGNNTGFNMPYTSLTNLGADGMQPWGNRPEIADTARWIWAGNSVSQNVAYFSTKITAVPEPGSIALFGLGLAGLAALRRKQRA</sequence>
<gene>
    <name evidence="3" type="ORF">GTP77_19215</name>
</gene>
<dbReference type="AlphaFoldDB" id="A0A7X4HDW7"/>
<dbReference type="Pfam" id="PF07589">
    <property type="entry name" value="PEP-CTERM"/>
    <property type="match status" value="1"/>
</dbReference>
<organism evidence="3 4">
    <name type="scientific">Pseudoduganella aquatica</name>
    <dbReference type="NCBI Taxonomy" id="2660641"/>
    <lineage>
        <taxon>Bacteria</taxon>
        <taxon>Pseudomonadati</taxon>
        <taxon>Pseudomonadota</taxon>
        <taxon>Betaproteobacteria</taxon>
        <taxon>Burkholderiales</taxon>
        <taxon>Oxalobacteraceae</taxon>
        <taxon>Telluria group</taxon>
        <taxon>Pseudoduganella</taxon>
    </lineage>
</organism>
<dbReference type="NCBIfam" id="TIGR02595">
    <property type="entry name" value="PEP_CTERM"/>
    <property type="match status" value="1"/>
</dbReference>
<comment type="caution">
    <text evidence="3">The sequence shown here is derived from an EMBL/GenBank/DDBJ whole genome shotgun (WGS) entry which is preliminary data.</text>
</comment>
<evidence type="ECO:0000259" key="2">
    <source>
        <dbReference type="Pfam" id="PF07589"/>
    </source>
</evidence>
<dbReference type="EMBL" id="WWCU01000023">
    <property type="protein sequence ID" value="MYN09456.1"/>
    <property type="molecule type" value="Genomic_DNA"/>
</dbReference>
<dbReference type="Proteomes" id="UP000450676">
    <property type="component" value="Unassembled WGS sequence"/>
</dbReference>
<protein>
    <submittedName>
        <fullName evidence="3">PEP-CTERM sorting domain-containing protein</fullName>
    </submittedName>
</protein>
<proteinExistence type="predicted"/>
<name>A0A7X4HDW7_9BURK</name>
<reference evidence="3 4" key="1">
    <citation type="submission" date="2019-12" db="EMBL/GenBank/DDBJ databases">
        <title>Novel species isolated from a subtropical stream in China.</title>
        <authorList>
            <person name="Lu H."/>
        </authorList>
    </citation>
    <scope>NUCLEOTIDE SEQUENCE [LARGE SCALE GENOMIC DNA]</scope>
    <source>
        <strain evidence="3 4">FT127W</strain>
    </source>
</reference>
<feature type="signal peptide" evidence="1">
    <location>
        <begin position="1"/>
        <end position="24"/>
    </location>
</feature>
<dbReference type="InterPro" id="IPR013424">
    <property type="entry name" value="Ice-binding_C"/>
</dbReference>
<evidence type="ECO:0000256" key="1">
    <source>
        <dbReference type="SAM" id="SignalP"/>
    </source>
</evidence>
<evidence type="ECO:0000313" key="3">
    <source>
        <dbReference type="EMBL" id="MYN09456.1"/>
    </source>
</evidence>
<evidence type="ECO:0000313" key="4">
    <source>
        <dbReference type="Proteomes" id="UP000450676"/>
    </source>
</evidence>